<keyword evidence="4" id="KW-1185">Reference proteome</keyword>
<protein>
    <recommendedName>
        <fullName evidence="2">CARDB domain-containing protein</fullName>
    </recommendedName>
</protein>
<reference evidence="4" key="1">
    <citation type="submission" date="2018-09" db="EMBL/GenBank/DDBJ databases">
        <authorList>
            <person name="Livingstone P.G."/>
            <person name="Whitworth D.E."/>
        </authorList>
    </citation>
    <scope>NUCLEOTIDE SEQUENCE [LARGE SCALE GENOMIC DNA]</scope>
    <source>
        <strain evidence="4">CA051B</strain>
    </source>
</reference>
<feature type="signal peptide" evidence="1">
    <location>
        <begin position="1"/>
        <end position="26"/>
    </location>
</feature>
<evidence type="ECO:0000259" key="2">
    <source>
        <dbReference type="Pfam" id="PF07705"/>
    </source>
</evidence>
<dbReference type="GO" id="GO:0008237">
    <property type="term" value="F:metallopeptidase activity"/>
    <property type="evidence" value="ECO:0007669"/>
    <property type="project" value="InterPro"/>
</dbReference>
<proteinExistence type="predicted"/>
<evidence type="ECO:0000313" key="3">
    <source>
        <dbReference type="EMBL" id="RKH60451.1"/>
    </source>
</evidence>
<gene>
    <name evidence="3" type="ORF">D7V93_13355</name>
</gene>
<evidence type="ECO:0000256" key="1">
    <source>
        <dbReference type="SAM" id="SignalP"/>
    </source>
</evidence>
<accession>A0A3A8PZC7</accession>
<comment type="caution">
    <text evidence="3">The sequence shown here is derived from an EMBL/GenBank/DDBJ whole genome shotgun (WGS) entry which is preliminary data.</text>
</comment>
<dbReference type="InterPro" id="IPR011635">
    <property type="entry name" value="CARDB"/>
</dbReference>
<keyword evidence="1" id="KW-0732">Signal</keyword>
<dbReference type="InterPro" id="IPR013783">
    <property type="entry name" value="Ig-like_fold"/>
</dbReference>
<feature type="chain" id="PRO_5017287163" description="CARDB domain-containing protein" evidence="1">
    <location>
        <begin position="27"/>
        <end position="343"/>
    </location>
</feature>
<dbReference type="Gene3D" id="2.60.40.10">
    <property type="entry name" value="Immunoglobulins"/>
    <property type="match status" value="1"/>
</dbReference>
<dbReference type="AlphaFoldDB" id="A0A3A8PZC7"/>
<name>A0A3A8PZC7_9BACT</name>
<dbReference type="Gene3D" id="3.40.390.10">
    <property type="entry name" value="Collagenase (Catalytic Domain)"/>
    <property type="match status" value="1"/>
</dbReference>
<dbReference type="SUPFAM" id="SSF55486">
    <property type="entry name" value="Metalloproteases ('zincins'), catalytic domain"/>
    <property type="match status" value="1"/>
</dbReference>
<dbReference type="Pfam" id="PF07705">
    <property type="entry name" value="CARDB"/>
    <property type="match status" value="1"/>
</dbReference>
<dbReference type="Proteomes" id="UP000272888">
    <property type="component" value="Unassembled WGS sequence"/>
</dbReference>
<evidence type="ECO:0000313" key="4">
    <source>
        <dbReference type="Proteomes" id="UP000272888"/>
    </source>
</evidence>
<sequence length="343" mass="36417">MRFAMRTTRIAGFVAVLALGSLEAGAAAWDTCNGSPVKWYSGPAVSRNRCSIPDSGNVNTAYWNGLRQWDDLSHIVSAFNVNPVTDCALDHSDGQNEIGLCSRAAIDGNNGVTYSTVGVCFIGSNGIDEADVCIASDLDFTPRNGNAFGTSGRSTFVHEAGHFFGFKHEGGHSILRTSPPHLVTGGYEASTLWPTNAQGMRDLYGYTQTKPNLLPSAMGVVGDVAQTLDPAVTRSVCRNTATSVKFYVGNLGNAAVASYTLRVRLSPTTPPNGYSESTNVVATYGHSLAAFSEGTYSLGFTVPAGLPFNTYYVYLDMDPEGAVSELRENDNTTVSAMLLQVGC</sequence>
<dbReference type="InterPro" id="IPR024079">
    <property type="entry name" value="MetalloPept_cat_dom_sf"/>
</dbReference>
<dbReference type="EMBL" id="RAWB01000114">
    <property type="protein sequence ID" value="RKH60451.1"/>
    <property type="molecule type" value="Genomic_DNA"/>
</dbReference>
<organism evidence="3 4">
    <name type="scientific">Corallococcus llansteffanensis</name>
    <dbReference type="NCBI Taxonomy" id="2316731"/>
    <lineage>
        <taxon>Bacteria</taxon>
        <taxon>Pseudomonadati</taxon>
        <taxon>Myxococcota</taxon>
        <taxon>Myxococcia</taxon>
        <taxon>Myxococcales</taxon>
        <taxon>Cystobacterineae</taxon>
        <taxon>Myxococcaceae</taxon>
        <taxon>Corallococcus</taxon>
    </lineage>
</organism>
<feature type="domain" description="CARDB" evidence="2">
    <location>
        <begin position="234"/>
        <end position="333"/>
    </location>
</feature>